<proteinExistence type="predicted"/>
<protein>
    <submittedName>
        <fullName evidence="4">TetR family transcriptional regulator</fullName>
    </submittedName>
</protein>
<organism evidence="4 5">
    <name type="scientific">Phytohabitans rumicis</name>
    <dbReference type="NCBI Taxonomy" id="1076125"/>
    <lineage>
        <taxon>Bacteria</taxon>
        <taxon>Bacillati</taxon>
        <taxon>Actinomycetota</taxon>
        <taxon>Actinomycetes</taxon>
        <taxon>Micromonosporales</taxon>
        <taxon>Micromonosporaceae</taxon>
    </lineage>
</organism>
<dbReference type="InterPro" id="IPR009057">
    <property type="entry name" value="Homeodomain-like_sf"/>
</dbReference>
<dbReference type="EMBL" id="BLPG01000002">
    <property type="protein sequence ID" value="GFJ96296.1"/>
    <property type="molecule type" value="Genomic_DNA"/>
</dbReference>
<dbReference type="PRINTS" id="PR00455">
    <property type="entry name" value="HTHTETR"/>
</dbReference>
<dbReference type="PROSITE" id="PS50977">
    <property type="entry name" value="HTH_TETR_2"/>
    <property type="match status" value="1"/>
</dbReference>
<evidence type="ECO:0000256" key="1">
    <source>
        <dbReference type="ARBA" id="ARBA00023125"/>
    </source>
</evidence>
<feature type="DNA-binding region" description="H-T-H motif" evidence="2">
    <location>
        <begin position="37"/>
        <end position="56"/>
    </location>
</feature>
<keyword evidence="1 2" id="KW-0238">DNA-binding</keyword>
<name>A0A6V8LPX4_9ACTN</name>
<dbReference type="GO" id="GO:0006355">
    <property type="term" value="P:regulation of DNA-templated transcription"/>
    <property type="evidence" value="ECO:0007669"/>
    <property type="project" value="UniProtKB-ARBA"/>
</dbReference>
<dbReference type="GO" id="GO:0003677">
    <property type="term" value="F:DNA binding"/>
    <property type="evidence" value="ECO:0007669"/>
    <property type="project" value="UniProtKB-UniRule"/>
</dbReference>
<dbReference type="Pfam" id="PF00440">
    <property type="entry name" value="TetR_N"/>
    <property type="match status" value="1"/>
</dbReference>
<evidence type="ECO:0000259" key="3">
    <source>
        <dbReference type="PROSITE" id="PS50977"/>
    </source>
</evidence>
<accession>A0A6V8LPX4</accession>
<keyword evidence="5" id="KW-1185">Reference proteome</keyword>
<feature type="domain" description="HTH tetR-type" evidence="3">
    <location>
        <begin position="14"/>
        <end position="74"/>
    </location>
</feature>
<evidence type="ECO:0000313" key="5">
    <source>
        <dbReference type="Proteomes" id="UP000482960"/>
    </source>
</evidence>
<evidence type="ECO:0000313" key="4">
    <source>
        <dbReference type="EMBL" id="GFJ96296.1"/>
    </source>
</evidence>
<dbReference type="Gene3D" id="1.10.357.10">
    <property type="entry name" value="Tetracycline Repressor, domain 2"/>
    <property type="match status" value="1"/>
</dbReference>
<evidence type="ECO:0000256" key="2">
    <source>
        <dbReference type="PROSITE-ProRule" id="PRU00335"/>
    </source>
</evidence>
<dbReference type="AlphaFoldDB" id="A0A6V8LPX4"/>
<dbReference type="PANTHER" id="PTHR30328:SF54">
    <property type="entry name" value="HTH-TYPE TRANSCRIPTIONAL REPRESSOR SCO4008"/>
    <property type="match status" value="1"/>
</dbReference>
<comment type="caution">
    <text evidence="4">The sequence shown here is derived from an EMBL/GenBank/DDBJ whole genome shotgun (WGS) entry which is preliminary data.</text>
</comment>
<reference evidence="4 5" key="2">
    <citation type="submission" date="2020-03" db="EMBL/GenBank/DDBJ databases">
        <authorList>
            <person name="Ichikawa N."/>
            <person name="Kimura A."/>
            <person name="Kitahashi Y."/>
            <person name="Uohara A."/>
        </authorList>
    </citation>
    <scope>NUCLEOTIDE SEQUENCE [LARGE SCALE GENOMIC DNA]</scope>
    <source>
        <strain evidence="4 5">NBRC 108638</strain>
    </source>
</reference>
<dbReference type="Proteomes" id="UP000482960">
    <property type="component" value="Unassembled WGS sequence"/>
</dbReference>
<dbReference type="InterPro" id="IPR050109">
    <property type="entry name" value="HTH-type_TetR-like_transc_reg"/>
</dbReference>
<dbReference type="RefSeq" id="WP_173085899.1">
    <property type="nucleotide sequence ID" value="NZ_BAABJB010000047.1"/>
</dbReference>
<dbReference type="InterPro" id="IPR001647">
    <property type="entry name" value="HTH_TetR"/>
</dbReference>
<gene>
    <name evidence="4" type="primary">rutR_2</name>
    <name evidence="4" type="ORF">Prum_099380</name>
</gene>
<dbReference type="SUPFAM" id="SSF46689">
    <property type="entry name" value="Homeodomain-like"/>
    <property type="match status" value="1"/>
</dbReference>
<dbReference type="Pfam" id="PF17938">
    <property type="entry name" value="TetR_C_29"/>
    <property type="match status" value="1"/>
</dbReference>
<dbReference type="InterPro" id="IPR036271">
    <property type="entry name" value="Tet_transcr_reg_TetR-rel_C_sf"/>
</dbReference>
<reference evidence="4 5" key="1">
    <citation type="submission" date="2020-03" db="EMBL/GenBank/DDBJ databases">
        <title>Whole genome shotgun sequence of Phytohabitans rumicis NBRC 108638.</title>
        <authorList>
            <person name="Komaki H."/>
            <person name="Tamura T."/>
        </authorList>
    </citation>
    <scope>NUCLEOTIDE SEQUENCE [LARGE SCALE GENOMIC DNA]</scope>
    <source>
        <strain evidence="4 5">NBRC 108638</strain>
    </source>
</reference>
<sequence length="216" mass="24435">MTAPAPPDRQRDAERTRGEILAVATREFADRGYNGARVDEIAARTRTTKRMIYYYFGGKEQLYVAVLEQAYAEIREAEQTVDVGHLDPVTAIRRLAEITFDHHEAHPDFIRLVSTENIHRAEHLAQAPGLVTLNTPAIRLIGDILERGRAARLFRYDVDAIDVHMMISAYCFFRVANQHTFGTIFGRDLMAPAARDHYRAMVGDMIVRYLTDTGAG</sequence>
<dbReference type="PANTHER" id="PTHR30328">
    <property type="entry name" value="TRANSCRIPTIONAL REPRESSOR"/>
    <property type="match status" value="1"/>
</dbReference>
<dbReference type="InterPro" id="IPR041474">
    <property type="entry name" value="NicS_C"/>
</dbReference>
<dbReference type="SUPFAM" id="SSF48498">
    <property type="entry name" value="Tetracyclin repressor-like, C-terminal domain"/>
    <property type="match status" value="1"/>
</dbReference>